<feature type="signal peptide" evidence="2">
    <location>
        <begin position="1"/>
        <end position="29"/>
    </location>
</feature>
<feature type="domain" description="Peptidase S9 prolyl oligopeptidase catalytic" evidence="3">
    <location>
        <begin position="133"/>
        <end position="256"/>
    </location>
</feature>
<dbReference type="GO" id="GO:0008236">
    <property type="term" value="F:serine-type peptidase activity"/>
    <property type="evidence" value="ECO:0007669"/>
    <property type="project" value="InterPro"/>
</dbReference>
<keyword evidence="1" id="KW-0378">Hydrolase</keyword>
<dbReference type="InterPro" id="IPR001375">
    <property type="entry name" value="Peptidase_S9_cat"/>
</dbReference>
<keyword evidence="2" id="KW-0732">Signal</keyword>
<name>A0A6G6SK32_PROVU</name>
<dbReference type="PANTHER" id="PTHR22946:SF9">
    <property type="entry name" value="POLYKETIDE TRANSFERASE AF380"/>
    <property type="match status" value="1"/>
</dbReference>
<proteinExistence type="predicted"/>
<accession>A0A6G6SK32</accession>
<dbReference type="PANTHER" id="PTHR22946">
    <property type="entry name" value="DIENELACTONE HYDROLASE DOMAIN-CONTAINING PROTEIN-RELATED"/>
    <property type="match status" value="1"/>
</dbReference>
<sequence>MNIKIMSFKQIVPAILFSLASISSFSVNADLEVRDETLFEAHQRFKTVIINDSFDNIDPPWEAPPEIFNVIKYPAKPGDMYAYLTPPPTDKKTKLPAVIWLNGGYGGIGGDDYFWQPKPADNDQTGAIFRDPNMVLMIPSFRGENTNPGRYEMFYGELEDLESAREYLASLPYIDAKRIYVVGHSTGGTRALLASEYSDKFRAVFSLGGIPDLKLRAEGDMIVELPFDSNKEEEFNVRSVYRYIKSIKTPTFYFEGRGYFWNEFNELRAVAMVNDIPLKIYSIKNGDHFNIIVPVSKLIKDKILLDTDTNKESNIRFTNEEIKWINKQVR</sequence>
<dbReference type="Proteomes" id="UP000503287">
    <property type="component" value="Chromosome"/>
</dbReference>
<dbReference type="EMBL" id="CP047344">
    <property type="protein sequence ID" value="QIF94171.1"/>
    <property type="molecule type" value="Genomic_DNA"/>
</dbReference>
<organism evidence="4 5">
    <name type="scientific">Proteus vulgaris</name>
    <dbReference type="NCBI Taxonomy" id="585"/>
    <lineage>
        <taxon>Bacteria</taxon>
        <taxon>Pseudomonadati</taxon>
        <taxon>Pseudomonadota</taxon>
        <taxon>Gammaproteobacteria</taxon>
        <taxon>Enterobacterales</taxon>
        <taxon>Morganellaceae</taxon>
        <taxon>Proteus</taxon>
    </lineage>
</organism>
<feature type="chain" id="PRO_5028910905" evidence="2">
    <location>
        <begin position="30"/>
        <end position="330"/>
    </location>
</feature>
<dbReference type="GO" id="GO:0006508">
    <property type="term" value="P:proteolysis"/>
    <property type="evidence" value="ECO:0007669"/>
    <property type="project" value="InterPro"/>
</dbReference>
<protein>
    <submittedName>
        <fullName evidence="4">Prolyl oligopeptidase family serine peptidase</fullName>
    </submittedName>
</protein>
<dbReference type="Pfam" id="PF00326">
    <property type="entry name" value="Peptidase_S9"/>
    <property type="match status" value="1"/>
</dbReference>
<dbReference type="OrthoDB" id="9805123at2"/>
<dbReference type="InterPro" id="IPR029058">
    <property type="entry name" value="AB_hydrolase_fold"/>
</dbReference>
<dbReference type="RefSeq" id="WP_072068159.1">
    <property type="nucleotide sequence ID" value="NZ_CP047344.1"/>
</dbReference>
<keyword evidence="5" id="KW-1185">Reference proteome</keyword>
<evidence type="ECO:0000256" key="1">
    <source>
        <dbReference type="ARBA" id="ARBA00022801"/>
    </source>
</evidence>
<reference evidence="4 5" key="1">
    <citation type="submission" date="2020-01" db="EMBL/GenBank/DDBJ databases">
        <title>The genomic epidemiology of tigecycline resistance gene tet(X) variants in a swine farm in China.</title>
        <authorList>
            <person name="Peng K."/>
            <person name="Li R."/>
        </authorList>
    </citation>
    <scope>NUCLEOTIDE SEQUENCE [LARGE SCALE GENOMIC DNA]</scope>
    <source>
        <strain evidence="4 5">ZN3</strain>
    </source>
</reference>
<dbReference type="GO" id="GO:0052689">
    <property type="term" value="F:carboxylic ester hydrolase activity"/>
    <property type="evidence" value="ECO:0007669"/>
    <property type="project" value="UniProtKB-ARBA"/>
</dbReference>
<dbReference type="AlphaFoldDB" id="A0A6G6SK32"/>
<dbReference type="SUPFAM" id="SSF53474">
    <property type="entry name" value="alpha/beta-Hydrolases"/>
    <property type="match status" value="1"/>
</dbReference>
<dbReference type="Gene3D" id="3.40.50.1820">
    <property type="entry name" value="alpha/beta hydrolase"/>
    <property type="match status" value="1"/>
</dbReference>
<evidence type="ECO:0000313" key="4">
    <source>
        <dbReference type="EMBL" id="QIF94171.1"/>
    </source>
</evidence>
<dbReference type="InterPro" id="IPR050261">
    <property type="entry name" value="FrsA_esterase"/>
</dbReference>
<evidence type="ECO:0000259" key="3">
    <source>
        <dbReference type="Pfam" id="PF00326"/>
    </source>
</evidence>
<evidence type="ECO:0000313" key="5">
    <source>
        <dbReference type="Proteomes" id="UP000503287"/>
    </source>
</evidence>
<gene>
    <name evidence="4" type="ORF">GTH24_09810</name>
</gene>
<evidence type="ECO:0000256" key="2">
    <source>
        <dbReference type="SAM" id="SignalP"/>
    </source>
</evidence>